<evidence type="ECO:0000313" key="11">
    <source>
        <dbReference type="Proteomes" id="UP000596742"/>
    </source>
</evidence>
<dbReference type="GO" id="GO:0005524">
    <property type="term" value="F:ATP binding"/>
    <property type="evidence" value="ECO:0007669"/>
    <property type="project" value="UniProtKB-KW"/>
</dbReference>
<keyword evidence="5" id="KW-0479">Metal-binding</keyword>
<evidence type="ECO:0000256" key="7">
    <source>
        <dbReference type="ARBA" id="ARBA00022840"/>
    </source>
</evidence>
<keyword evidence="3" id="KW-0808">Transferase</keyword>
<comment type="similarity">
    <text evidence="2">Belongs to the SELO family.</text>
</comment>
<evidence type="ECO:0000313" key="10">
    <source>
        <dbReference type="EMBL" id="VDH99022.1"/>
    </source>
</evidence>
<dbReference type="PANTHER" id="PTHR12153:SF18">
    <property type="entry name" value="SELENOPROTEIN O"/>
    <property type="match status" value="1"/>
</dbReference>
<dbReference type="Proteomes" id="UP000596742">
    <property type="component" value="Unassembled WGS sequence"/>
</dbReference>
<dbReference type="EMBL" id="UYJE01001083">
    <property type="protein sequence ID" value="VDH99022.1"/>
    <property type="molecule type" value="Genomic_DNA"/>
</dbReference>
<reference evidence="10" key="1">
    <citation type="submission" date="2018-11" db="EMBL/GenBank/DDBJ databases">
        <authorList>
            <person name="Alioto T."/>
            <person name="Alioto T."/>
        </authorList>
    </citation>
    <scope>NUCLEOTIDE SEQUENCE</scope>
</reference>
<dbReference type="OrthoDB" id="10254721at2759"/>
<keyword evidence="7" id="KW-0067">ATP-binding</keyword>
<proteinExistence type="inferred from homology"/>
<gene>
    <name evidence="10" type="ORF">MGAL_10B080508</name>
</gene>
<dbReference type="PANTHER" id="PTHR12153">
    <property type="entry name" value="SELENOPROTEIN O"/>
    <property type="match status" value="1"/>
</dbReference>
<accession>A0A8B6C3N0</accession>
<dbReference type="GO" id="GO:0046872">
    <property type="term" value="F:metal ion binding"/>
    <property type="evidence" value="ECO:0007669"/>
    <property type="project" value="UniProtKB-KW"/>
</dbReference>
<evidence type="ECO:0000256" key="3">
    <source>
        <dbReference type="ARBA" id="ARBA00022679"/>
    </source>
</evidence>
<dbReference type="Pfam" id="PF02696">
    <property type="entry name" value="SelO"/>
    <property type="match status" value="1"/>
</dbReference>
<evidence type="ECO:0000256" key="6">
    <source>
        <dbReference type="ARBA" id="ARBA00022741"/>
    </source>
</evidence>
<keyword evidence="4" id="KW-0548">Nucleotidyltransferase</keyword>
<evidence type="ECO:0000256" key="1">
    <source>
        <dbReference type="ARBA" id="ARBA00001946"/>
    </source>
</evidence>
<organism evidence="10 11">
    <name type="scientific">Mytilus galloprovincialis</name>
    <name type="common">Mediterranean mussel</name>
    <dbReference type="NCBI Taxonomy" id="29158"/>
    <lineage>
        <taxon>Eukaryota</taxon>
        <taxon>Metazoa</taxon>
        <taxon>Spiralia</taxon>
        <taxon>Lophotrochozoa</taxon>
        <taxon>Mollusca</taxon>
        <taxon>Bivalvia</taxon>
        <taxon>Autobranchia</taxon>
        <taxon>Pteriomorphia</taxon>
        <taxon>Mytilida</taxon>
        <taxon>Mytiloidea</taxon>
        <taxon>Mytilidae</taxon>
        <taxon>Mytilinae</taxon>
        <taxon>Mytilus</taxon>
    </lineage>
</organism>
<keyword evidence="8" id="KW-0460">Magnesium</keyword>
<dbReference type="AlphaFoldDB" id="A0A8B6C3N0"/>
<protein>
    <recommendedName>
        <fullName evidence="9">Selenoprotein O</fullName>
    </recommendedName>
</protein>
<name>A0A8B6C3N0_MYTGA</name>
<dbReference type="InterPro" id="IPR003846">
    <property type="entry name" value="SelO"/>
</dbReference>
<comment type="caution">
    <text evidence="10">The sequence shown here is derived from an EMBL/GenBank/DDBJ whole genome shotgun (WGS) entry which is preliminary data.</text>
</comment>
<evidence type="ECO:0000256" key="9">
    <source>
        <dbReference type="ARBA" id="ARBA00031547"/>
    </source>
</evidence>
<dbReference type="NCBIfam" id="NF000658">
    <property type="entry name" value="PRK00029.1"/>
    <property type="match status" value="1"/>
</dbReference>
<keyword evidence="11" id="KW-1185">Reference proteome</keyword>
<evidence type="ECO:0000256" key="2">
    <source>
        <dbReference type="ARBA" id="ARBA00009747"/>
    </source>
</evidence>
<evidence type="ECO:0000256" key="5">
    <source>
        <dbReference type="ARBA" id="ARBA00022723"/>
    </source>
</evidence>
<sequence>MKYVFQLITLLTISNTIKTSKELACDNINLLEKFIKYDTCHLHLKVHANFADWNLAKKQLLQQSFPIEKETRNYVRRVSDCVFSAVKPIPLKSNVQLAAVSNYVLRNILDLDPTVALTGEFVAFAGGEKLLTTSLSHRYGGHQFGYWSGQLGDGRAVMIGEYVNQRGERYELQLKGSGLTPYSRRGDGRAVIRSSVREFLCSEAMFYLGIPTSRAASLLVSDDPVVRDMFYDGHRRTERGAIVLRLAESWFRIGSLEILADSKEYELLKNLTDFVISHYFKTINVSSADRYLEFFSTVVEETAQMIVLWQSVGFTHGVCNTDNFSLLSITIDYGPFGFLEEYNPDFVPNTSDDEGRYSYEKQPDVGYFNLNKLRAALEPLLTQKQKKQAGQILNVYIDIYKTKFLKVFLKKLGLTFDIKNIEEDEQLIAILLKMMSETKSDFTMTFRQLGELPINKLNDYGITRFYWALKKLSKHKWYTEWISMYKERFFKEQKSEDERKEIMLNTNPRYILRNWIAQSVIEKVEKNDFTYLNRVSKILERPYEYQDEAEALGFASPPPEWSKQLKVSCSS</sequence>
<evidence type="ECO:0000256" key="8">
    <source>
        <dbReference type="ARBA" id="ARBA00022842"/>
    </source>
</evidence>
<dbReference type="HAMAP" id="MF_00692">
    <property type="entry name" value="SelO"/>
    <property type="match status" value="1"/>
</dbReference>
<keyword evidence="6" id="KW-0547">Nucleotide-binding</keyword>
<evidence type="ECO:0000256" key="4">
    <source>
        <dbReference type="ARBA" id="ARBA00022695"/>
    </source>
</evidence>
<comment type="cofactor">
    <cofactor evidence="1">
        <name>Mg(2+)</name>
        <dbReference type="ChEBI" id="CHEBI:18420"/>
    </cofactor>
</comment>
<dbReference type="GO" id="GO:0016779">
    <property type="term" value="F:nucleotidyltransferase activity"/>
    <property type="evidence" value="ECO:0007669"/>
    <property type="project" value="UniProtKB-KW"/>
</dbReference>